<feature type="transmembrane region" description="Helical" evidence="7">
    <location>
        <begin position="60"/>
        <end position="82"/>
    </location>
</feature>
<dbReference type="Proteomes" id="UP001500618">
    <property type="component" value="Unassembled WGS sequence"/>
</dbReference>
<comment type="pathway">
    <text evidence="2">Secondary metabolite biosynthesis.</text>
</comment>
<evidence type="ECO:0000256" key="2">
    <source>
        <dbReference type="ARBA" id="ARBA00005179"/>
    </source>
</evidence>
<proteinExistence type="predicted"/>
<dbReference type="RefSeq" id="WP_344307867.1">
    <property type="nucleotide sequence ID" value="NZ_BAAANY010000004.1"/>
</dbReference>
<keyword evidence="10" id="KW-1185">Reference proteome</keyword>
<dbReference type="InterPro" id="IPR032805">
    <property type="entry name" value="Wax_synthase_dom"/>
</dbReference>
<dbReference type="PANTHER" id="PTHR31595">
    <property type="entry name" value="LONG-CHAIN-ALCOHOL O-FATTY-ACYLTRANSFERASE 3-RELATED"/>
    <property type="match status" value="1"/>
</dbReference>
<evidence type="ECO:0000313" key="10">
    <source>
        <dbReference type="Proteomes" id="UP001500618"/>
    </source>
</evidence>
<sequence>MTTSAVRLIVIILTLYVACKIAVLWRGPRPTGGSLCVYLLWPGMDTRPFLRRSPHRGWPWLGRGLIGLGLGVAGTVALRWAAPHLGRYAVGWLGVAVFLTAVHLGFADLLSGGLRRAGYPVRRLFRDPLRSRSLAEFWSRRWNLAYVELTRMLFLPPLRRWLGRVAVPAAFLLSGVLHELAISVPVNAWYGGPLAYFGLHAVLTTAESRLRIHRWPVALARLWTWLAILAPLPLLFHTPFREALVTPLFWSGS</sequence>
<evidence type="ECO:0000256" key="3">
    <source>
        <dbReference type="ARBA" id="ARBA00022679"/>
    </source>
</evidence>
<keyword evidence="5 7" id="KW-1133">Transmembrane helix</keyword>
<dbReference type="PANTHER" id="PTHR31595:SF57">
    <property type="entry name" value="OS04G0481900 PROTEIN"/>
    <property type="match status" value="1"/>
</dbReference>
<feature type="transmembrane region" description="Helical" evidence="7">
    <location>
        <begin position="218"/>
        <end position="236"/>
    </location>
</feature>
<feature type="transmembrane region" description="Helical" evidence="7">
    <location>
        <begin position="161"/>
        <end position="182"/>
    </location>
</feature>
<evidence type="ECO:0000313" key="9">
    <source>
        <dbReference type="EMBL" id="GAA1664026.1"/>
    </source>
</evidence>
<gene>
    <name evidence="9" type="ORF">GCM10009765_11940</name>
</gene>
<keyword evidence="6 7" id="KW-0472">Membrane</keyword>
<feature type="transmembrane region" description="Helical" evidence="7">
    <location>
        <begin position="188"/>
        <end position="206"/>
    </location>
</feature>
<evidence type="ECO:0000259" key="8">
    <source>
        <dbReference type="Pfam" id="PF13813"/>
    </source>
</evidence>
<accession>A0ABP4RXX4</accession>
<feature type="transmembrane region" description="Helical" evidence="7">
    <location>
        <begin position="88"/>
        <end position="106"/>
    </location>
</feature>
<dbReference type="InterPro" id="IPR044851">
    <property type="entry name" value="Wax_synthase"/>
</dbReference>
<organism evidence="9 10">
    <name type="scientific">Fodinicola feengrottensis</name>
    <dbReference type="NCBI Taxonomy" id="435914"/>
    <lineage>
        <taxon>Bacteria</taxon>
        <taxon>Bacillati</taxon>
        <taxon>Actinomycetota</taxon>
        <taxon>Actinomycetes</taxon>
        <taxon>Mycobacteriales</taxon>
        <taxon>Fodinicola</taxon>
    </lineage>
</organism>
<keyword evidence="4 7" id="KW-0812">Transmembrane</keyword>
<evidence type="ECO:0000256" key="4">
    <source>
        <dbReference type="ARBA" id="ARBA00022692"/>
    </source>
</evidence>
<evidence type="ECO:0000256" key="6">
    <source>
        <dbReference type="ARBA" id="ARBA00023136"/>
    </source>
</evidence>
<comment type="subcellular location">
    <subcellularLocation>
        <location evidence="1">Membrane</location>
        <topology evidence="1">Multi-pass membrane protein</topology>
    </subcellularLocation>
</comment>
<feature type="domain" description="Wax synthase" evidence="8">
    <location>
        <begin position="123"/>
        <end position="183"/>
    </location>
</feature>
<evidence type="ECO:0000256" key="7">
    <source>
        <dbReference type="SAM" id="Phobius"/>
    </source>
</evidence>
<dbReference type="EMBL" id="BAAANY010000004">
    <property type="protein sequence ID" value="GAA1664026.1"/>
    <property type="molecule type" value="Genomic_DNA"/>
</dbReference>
<protein>
    <recommendedName>
        <fullName evidence="8">Wax synthase domain-containing protein</fullName>
    </recommendedName>
</protein>
<reference evidence="10" key="1">
    <citation type="journal article" date="2019" name="Int. J. Syst. Evol. Microbiol.">
        <title>The Global Catalogue of Microorganisms (GCM) 10K type strain sequencing project: providing services to taxonomists for standard genome sequencing and annotation.</title>
        <authorList>
            <consortium name="The Broad Institute Genomics Platform"/>
            <consortium name="The Broad Institute Genome Sequencing Center for Infectious Disease"/>
            <person name="Wu L."/>
            <person name="Ma J."/>
        </authorList>
    </citation>
    <scope>NUCLEOTIDE SEQUENCE [LARGE SCALE GENOMIC DNA]</scope>
    <source>
        <strain evidence="10">JCM 14718</strain>
    </source>
</reference>
<evidence type="ECO:0000256" key="1">
    <source>
        <dbReference type="ARBA" id="ARBA00004141"/>
    </source>
</evidence>
<dbReference type="Pfam" id="PF13813">
    <property type="entry name" value="MBOAT_2"/>
    <property type="match status" value="1"/>
</dbReference>
<name>A0ABP4RXX4_9ACTN</name>
<keyword evidence="3" id="KW-0808">Transferase</keyword>
<feature type="transmembrane region" description="Helical" evidence="7">
    <location>
        <begin position="6"/>
        <end position="25"/>
    </location>
</feature>
<comment type="caution">
    <text evidence="9">The sequence shown here is derived from an EMBL/GenBank/DDBJ whole genome shotgun (WGS) entry which is preliminary data.</text>
</comment>
<evidence type="ECO:0000256" key="5">
    <source>
        <dbReference type="ARBA" id="ARBA00022989"/>
    </source>
</evidence>